<proteinExistence type="predicted"/>
<dbReference type="SUPFAM" id="SSF101898">
    <property type="entry name" value="NHL repeat"/>
    <property type="match status" value="1"/>
</dbReference>
<evidence type="ECO:0000256" key="2">
    <source>
        <dbReference type="PROSITE-ProRule" id="PRU00504"/>
    </source>
</evidence>
<name>A0A819PPF7_9BILA</name>
<dbReference type="InterPro" id="IPR001258">
    <property type="entry name" value="NHL_repeat"/>
</dbReference>
<dbReference type="Pfam" id="PF01436">
    <property type="entry name" value="NHL"/>
    <property type="match status" value="1"/>
</dbReference>
<comment type="caution">
    <text evidence="3">The sequence shown here is derived from an EMBL/GenBank/DDBJ whole genome shotgun (WGS) entry which is preliminary data.</text>
</comment>
<evidence type="ECO:0000313" key="3">
    <source>
        <dbReference type="EMBL" id="CAF4018633.1"/>
    </source>
</evidence>
<dbReference type="GO" id="GO:0019842">
    <property type="term" value="F:vitamin binding"/>
    <property type="evidence" value="ECO:0007669"/>
    <property type="project" value="TreeGrafter"/>
</dbReference>
<dbReference type="PROSITE" id="PS51125">
    <property type="entry name" value="NHL"/>
    <property type="match status" value="1"/>
</dbReference>
<keyword evidence="1" id="KW-0677">Repeat</keyword>
<feature type="non-terminal residue" evidence="3">
    <location>
        <position position="1"/>
    </location>
</feature>
<dbReference type="Gene3D" id="2.120.10.30">
    <property type="entry name" value="TolB, C-terminal domain"/>
    <property type="match status" value="1"/>
</dbReference>
<sequence length="168" mass="19319">MKQYLGLFLENYIPQNLNTTIEILKDEIIVEMLNLKKNTILNVGQNVSVPSRNYHNVYTVSSIPSCYMYVYLNQSDIEIVELWNRYCDNNGFIYIADMINHRIVRWKEGETQGEVLCGISGESGNSTYHLDRPKSLAFDVEGNLYVADVGNSRVQKFTINSTDYLLSE</sequence>
<gene>
    <name evidence="3" type="ORF">JBS370_LOCUS27268</name>
</gene>
<dbReference type="InterPro" id="IPR011042">
    <property type="entry name" value="6-blade_b-propeller_TolB-like"/>
</dbReference>
<evidence type="ECO:0000256" key="1">
    <source>
        <dbReference type="ARBA" id="ARBA00022737"/>
    </source>
</evidence>
<dbReference type="EMBL" id="CAJOBD010005072">
    <property type="protein sequence ID" value="CAF4018633.1"/>
    <property type="molecule type" value="Genomic_DNA"/>
</dbReference>
<dbReference type="InterPro" id="IPR007782">
    <property type="entry name" value="VKG_COase"/>
</dbReference>
<protein>
    <submittedName>
        <fullName evidence="3">Uncharacterized protein</fullName>
    </submittedName>
</protein>
<reference evidence="3" key="1">
    <citation type="submission" date="2021-02" db="EMBL/GenBank/DDBJ databases">
        <authorList>
            <person name="Nowell W R."/>
        </authorList>
    </citation>
    <scope>NUCLEOTIDE SEQUENCE</scope>
</reference>
<dbReference type="PANTHER" id="PTHR12639:SF6">
    <property type="entry name" value="VITAMIN K-DEPENDENT GAMMA-CARBOXYLASE"/>
    <property type="match status" value="1"/>
</dbReference>
<dbReference type="Proteomes" id="UP000663836">
    <property type="component" value="Unassembled WGS sequence"/>
</dbReference>
<evidence type="ECO:0000313" key="4">
    <source>
        <dbReference type="Proteomes" id="UP000663836"/>
    </source>
</evidence>
<dbReference type="PANTHER" id="PTHR12639">
    <property type="entry name" value="VITAMIN K-DEPENDENT GAMMA-CARBOXYLASE"/>
    <property type="match status" value="1"/>
</dbReference>
<organism evidence="3 4">
    <name type="scientific">Rotaria sordida</name>
    <dbReference type="NCBI Taxonomy" id="392033"/>
    <lineage>
        <taxon>Eukaryota</taxon>
        <taxon>Metazoa</taxon>
        <taxon>Spiralia</taxon>
        <taxon>Gnathifera</taxon>
        <taxon>Rotifera</taxon>
        <taxon>Eurotatoria</taxon>
        <taxon>Bdelloidea</taxon>
        <taxon>Philodinida</taxon>
        <taxon>Philodinidae</taxon>
        <taxon>Rotaria</taxon>
    </lineage>
</organism>
<accession>A0A819PPF7</accession>
<feature type="repeat" description="NHL" evidence="2">
    <location>
        <begin position="118"/>
        <end position="160"/>
    </location>
</feature>
<dbReference type="GO" id="GO:0008488">
    <property type="term" value="F:gamma-glutamyl carboxylase activity"/>
    <property type="evidence" value="ECO:0007669"/>
    <property type="project" value="InterPro"/>
</dbReference>
<dbReference type="AlphaFoldDB" id="A0A819PPF7"/>